<keyword evidence="3" id="KW-1185">Reference proteome</keyword>
<evidence type="ECO:0000259" key="1">
    <source>
        <dbReference type="Pfam" id="PF14700"/>
    </source>
</evidence>
<gene>
    <name evidence="2" type="ORF">L3X38_005817</name>
</gene>
<comment type="caution">
    <text evidence="2">The sequence shown here is derived from an EMBL/GenBank/DDBJ whole genome shotgun (WGS) entry which is preliminary data.</text>
</comment>
<feature type="domain" description="DNA-directed RNA polymerase N-terminal" evidence="1">
    <location>
        <begin position="19"/>
        <end position="84"/>
    </location>
</feature>
<accession>A0AAD5F4K3</accession>
<evidence type="ECO:0000313" key="2">
    <source>
        <dbReference type="EMBL" id="KAI5352925.1"/>
    </source>
</evidence>
<dbReference type="EMBL" id="JAJFAZ020000001">
    <property type="protein sequence ID" value="KAI5352925.1"/>
    <property type="molecule type" value="Genomic_DNA"/>
</dbReference>
<name>A0AAD5F4K3_PRUDU</name>
<proteinExistence type="predicted"/>
<dbReference type="InterPro" id="IPR037159">
    <property type="entry name" value="RNA_POL_N_sf"/>
</dbReference>
<protein>
    <recommendedName>
        <fullName evidence="1">DNA-directed RNA polymerase N-terminal domain-containing protein</fullName>
    </recommendedName>
</protein>
<sequence length="86" mass="9574">MPLRRTKIPASNLTVDRVMLPTLITYPADKMAVITMHKLMGLLMTNNGGIGSVRVVQAACAIGEAIEQEVRIHRFLEKTKKKKNTN</sequence>
<reference evidence="2 3" key="1">
    <citation type="journal article" date="2022" name="G3 (Bethesda)">
        <title>Whole-genome sequence and methylome profiling of the almond [Prunus dulcis (Mill.) D.A. Webb] cultivar 'Nonpareil'.</title>
        <authorList>
            <person name="D'Amico-Willman K.M."/>
            <person name="Ouma W.Z."/>
            <person name="Meulia T."/>
            <person name="Sideli G.M."/>
            <person name="Gradziel T.M."/>
            <person name="Fresnedo-Ramirez J."/>
        </authorList>
    </citation>
    <scope>NUCLEOTIDE SEQUENCE [LARGE SCALE GENOMIC DNA]</scope>
    <source>
        <strain evidence="2">Clone GOH B32 T37-40</strain>
    </source>
</reference>
<dbReference type="Gene3D" id="1.10.1320.10">
    <property type="entry name" value="DNA-directed RNA polymerase, N-terminal domain"/>
    <property type="match status" value="1"/>
</dbReference>
<dbReference type="InterPro" id="IPR029262">
    <property type="entry name" value="RPOL_N"/>
</dbReference>
<evidence type="ECO:0000313" key="3">
    <source>
        <dbReference type="Proteomes" id="UP001054821"/>
    </source>
</evidence>
<dbReference type="Pfam" id="PF14700">
    <property type="entry name" value="RPOL_N"/>
    <property type="match status" value="1"/>
</dbReference>
<dbReference type="InterPro" id="IPR043502">
    <property type="entry name" value="DNA/RNA_pol_sf"/>
</dbReference>
<dbReference type="SUPFAM" id="SSF56672">
    <property type="entry name" value="DNA/RNA polymerases"/>
    <property type="match status" value="1"/>
</dbReference>
<dbReference type="Proteomes" id="UP001054821">
    <property type="component" value="Chromosome 1"/>
</dbReference>
<dbReference type="AlphaFoldDB" id="A0AAD5F4K3"/>
<organism evidence="2 3">
    <name type="scientific">Prunus dulcis</name>
    <name type="common">Almond</name>
    <name type="synonym">Amygdalus dulcis</name>
    <dbReference type="NCBI Taxonomy" id="3755"/>
    <lineage>
        <taxon>Eukaryota</taxon>
        <taxon>Viridiplantae</taxon>
        <taxon>Streptophyta</taxon>
        <taxon>Embryophyta</taxon>
        <taxon>Tracheophyta</taxon>
        <taxon>Spermatophyta</taxon>
        <taxon>Magnoliopsida</taxon>
        <taxon>eudicotyledons</taxon>
        <taxon>Gunneridae</taxon>
        <taxon>Pentapetalae</taxon>
        <taxon>rosids</taxon>
        <taxon>fabids</taxon>
        <taxon>Rosales</taxon>
        <taxon>Rosaceae</taxon>
        <taxon>Amygdaloideae</taxon>
        <taxon>Amygdaleae</taxon>
        <taxon>Prunus</taxon>
    </lineage>
</organism>